<dbReference type="HOGENOM" id="CLU_123498_0_0_1"/>
<dbReference type="GO" id="GO:0004523">
    <property type="term" value="F:RNA-DNA hybrid ribonuclease activity"/>
    <property type="evidence" value="ECO:0007669"/>
    <property type="project" value="UniProtKB-EC"/>
</dbReference>
<comment type="similarity">
    <text evidence="1">Belongs to the beta type-B retroviral polymerase family. HERV class-II K(HML-2) pol subfamily.</text>
</comment>
<name>H3A4T0_LATCH</name>
<protein>
    <recommendedName>
        <fullName evidence="2">ribonuclease H</fullName>
        <ecNumber evidence="2">3.1.26.4</ecNumber>
    </recommendedName>
</protein>
<evidence type="ECO:0000313" key="4">
    <source>
        <dbReference type="Ensembl" id="ENSLACP00000004651.1"/>
    </source>
</evidence>
<sequence length="146" mass="16685">FMTKIDLSNSFHSIPIAPRHCHFFLFHWKEELWQWTCMVFGLASAPWVFTKILRPFAACLRSQGVRLLVYLDDILLMGSSAERLQEQTEVAVHLLTALGFQVNRGKSTLTPTQSIEYLGFVVCARSLTLALPARKTAMALLKCRKW</sequence>
<dbReference type="Gene3D" id="3.10.10.10">
    <property type="entry name" value="HIV Type 1 Reverse Transcriptase, subunit A, domain 1"/>
    <property type="match status" value="1"/>
</dbReference>
<accession>H3A4T0</accession>
<dbReference type="PANTHER" id="PTHR33050:SF7">
    <property type="entry name" value="RIBONUCLEASE H"/>
    <property type="match status" value="1"/>
</dbReference>
<dbReference type="Ensembl" id="ENSLACT00000004690.1">
    <property type="protein sequence ID" value="ENSLACP00000004651.1"/>
    <property type="gene ID" value="ENSLACG00000004140.1"/>
</dbReference>
<organism evidence="4 5">
    <name type="scientific">Latimeria chalumnae</name>
    <name type="common">Coelacanth</name>
    <dbReference type="NCBI Taxonomy" id="7897"/>
    <lineage>
        <taxon>Eukaryota</taxon>
        <taxon>Metazoa</taxon>
        <taxon>Chordata</taxon>
        <taxon>Craniata</taxon>
        <taxon>Vertebrata</taxon>
        <taxon>Euteleostomi</taxon>
        <taxon>Coelacanthiformes</taxon>
        <taxon>Coelacanthidae</taxon>
        <taxon>Latimeria</taxon>
    </lineage>
</organism>
<reference evidence="4" key="2">
    <citation type="submission" date="2025-08" db="UniProtKB">
        <authorList>
            <consortium name="Ensembl"/>
        </authorList>
    </citation>
    <scope>IDENTIFICATION</scope>
</reference>
<dbReference type="Gene3D" id="3.30.70.270">
    <property type="match status" value="1"/>
</dbReference>
<reference evidence="5" key="1">
    <citation type="submission" date="2011-08" db="EMBL/GenBank/DDBJ databases">
        <title>The draft genome of Latimeria chalumnae.</title>
        <authorList>
            <person name="Di Palma F."/>
            <person name="Alfoldi J."/>
            <person name="Johnson J."/>
            <person name="Berlin A."/>
            <person name="Gnerre S."/>
            <person name="Jaffe D."/>
            <person name="MacCallum I."/>
            <person name="Young S."/>
            <person name="Walker B.J."/>
            <person name="Lander E."/>
            <person name="Lindblad-Toh K."/>
        </authorList>
    </citation>
    <scope>NUCLEOTIDE SEQUENCE [LARGE SCALE GENOMIC DNA]</scope>
    <source>
        <strain evidence="5">Wild caught</strain>
    </source>
</reference>
<dbReference type="eggNOG" id="ENOG502RWGV">
    <property type="taxonomic scope" value="Eukaryota"/>
</dbReference>
<dbReference type="InParanoid" id="H3A4T0"/>
<dbReference type="PROSITE" id="PS50878">
    <property type="entry name" value="RT_POL"/>
    <property type="match status" value="1"/>
</dbReference>
<evidence type="ECO:0000256" key="1">
    <source>
        <dbReference type="ARBA" id="ARBA00010879"/>
    </source>
</evidence>
<dbReference type="OMA" id="CLGFTIN"/>
<dbReference type="InterPro" id="IPR052055">
    <property type="entry name" value="Hepadnavirus_pol/RT"/>
</dbReference>
<keyword evidence="5" id="KW-1185">Reference proteome</keyword>
<dbReference type="InterPro" id="IPR000477">
    <property type="entry name" value="RT_dom"/>
</dbReference>
<dbReference type="PANTHER" id="PTHR33050">
    <property type="entry name" value="REVERSE TRANSCRIPTASE DOMAIN-CONTAINING PROTEIN"/>
    <property type="match status" value="1"/>
</dbReference>
<evidence type="ECO:0000259" key="3">
    <source>
        <dbReference type="PROSITE" id="PS50878"/>
    </source>
</evidence>
<dbReference type="CDD" id="cd03714">
    <property type="entry name" value="RT_DIRS1"/>
    <property type="match status" value="1"/>
</dbReference>
<dbReference type="Pfam" id="PF00078">
    <property type="entry name" value="RVT_1"/>
    <property type="match status" value="1"/>
</dbReference>
<dbReference type="EMBL" id="AFYH01189993">
    <property type="status" value="NOT_ANNOTATED_CDS"/>
    <property type="molecule type" value="Genomic_DNA"/>
</dbReference>
<feature type="domain" description="Reverse transcriptase" evidence="3">
    <location>
        <begin position="1"/>
        <end position="122"/>
    </location>
</feature>
<dbReference type="EC" id="3.1.26.4" evidence="2"/>
<dbReference type="AlphaFoldDB" id="H3A4T0"/>
<reference evidence="4" key="3">
    <citation type="submission" date="2025-09" db="UniProtKB">
        <authorList>
            <consortium name="Ensembl"/>
        </authorList>
    </citation>
    <scope>IDENTIFICATION</scope>
</reference>
<dbReference type="InterPro" id="IPR043128">
    <property type="entry name" value="Rev_trsase/Diguanyl_cyclase"/>
</dbReference>
<evidence type="ECO:0000256" key="2">
    <source>
        <dbReference type="ARBA" id="ARBA00012180"/>
    </source>
</evidence>
<proteinExistence type="inferred from homology"/>
<dbReference type="SUPFAM" id="SSF56672">
    <property type="entry name" value="DNA/RNA polymerases"/>
    <property type="match status" value="1"/>
</dbReference>
<evidence type="ECO:0000313" key="5">
    <source>
        <dbReference type="Proteomes" id="UP000008672"/>
    </source>
</evidence>
<dbReference type="Proteomes" id="UP000008672">
    <property type="component" value="Unassembled WGS sequence"/>
</dbReference>
<dbReference type="InterPro" id="IPR043502">
    <property type="entry name" value="DNA/RNA_pol_sf"/>
</dbReference>